<sequence length="92" mass="10214">SSRENRAPKYGNTYLVNNGVSQRSLTACRLVIVVVVVPSGWPRFLNGIADWLVISRNGPRGTLKVKYLGSCTLGPWSRLHTRPTSTVRTFRG</sequence>
<name>A0AAI9XTE2_9PEZI</name>
<evidence type="ECO:0000313" key="1">
    <source>
        <dbReference type="EMBL" id="KAK1459504.1"/>
    </source>
</evidence>
<accession>A0AAI9XTE2</accession>
<gene>
    <name evidence="1" type="ORF">CMEL01_02503</name>
</gene>
<reference evidence="1 2" key="1">
    <citation type="submission" date="2016-10" db="EMBL/GenBank/DDBJ databases">
        <title>The genome sequence of Colletotrichum fioriniae PJ7.</title>
        <authorList>
            <person name="Baroncelli R."/>
        </authorList>
    </citation>
    <scope>NUCLEOTIDE SEQUENCE [LARGE SCALE GENOMIC DNA]</scope>
    <source>
        <strain evidence="1">Col 31</strain>
    </source>
</reference>
<organism evidence="1 2">
    <name type="scientific">Colletotrichum melonis</name>
    <dbReference type="NCBI Taxonomy" id="1209925"/>
    <lineage>
        <taxon>Eukaryota</taxon>
        <taxon>Fungi</taxon>
        <taxon>Dikarya</taxon>
        <taxon>Ascomycota</taxon>
        <taxon>Pezizomycotina</taxon>
        <taxon>Sordariomycetes</taxon>
        <taxon>Hypocreomycetidae</taxon>
        <taxon>Glomerellales</taxon>
        <taxon>Glomerellaceae</taxon>
        <taxon>Colletotrichum</taxon>
        <taxon>Colletotrichum acutatum species complex</taxon>
    </lineage>
</organism>
<protein>
    <submittedName>
        <fullName evidence="1">Uncharacterized protein</fullName>
    </submittedName>
</protein>
<feature type="non-terminal residue" evidence="1">
    <location>
        <position position="1"/>
    </location>
</feature>
<evidence type="ECO:0000313" key="2">
    <source>
        <dbReference type="Proteomes" id="UP001239795"/>
    </source>
</evidence>
<proteinExistence type="predicted"/>
<dbReference type="EMBL" id="MLGG01000013">
    <property type="protein sequence ID" value="KAK1459504.1"/>
    <property type="molecule type" value="Genomic_DNA"/>
</dbReference>
<keyword evidence="2" id="KW-1185">Reference proteome</keyword>
<comment type="caution">
    <text evidence="1">The sequence shown here is derived from an EMBL/GenBank/DDBJ whole genome shotgun (WGS) entry which is preliminary data.</text>
</comment>
<dbReference type="Proteomes" id="UP001239795">
    <property type="component" value="Unassembled WGS sequence"/>
</dbReference>
<dbReference type="AlphaFoldDB" id="A0AAI9XTE2"/>